<name>A0ABR6F205_9SPHI</name>
<dbReference type="EMBL" id="WNXC01000010">
    <property type="protein sequence ID" value="MBB2151568.1"/>
    <property type="molecule type" value="Genomic_DNA"/>
</dbReference>
<reference evidence="2 3" key="1">
    <citation type="submission" date="2019-11" db="EMBL/GenBank/DDBJ databases">
        <title>Description of Pedobacter sp. LMG 31462T.</title>
        <authorList>
            <person name="Carlier A."/>
            <person name="Qi S."/>
            <person name="Vandamme P."/>
        </authorList>
    </citation>
    <scope>NUCLEOTIDE SEQUENCE [LARGE SCALE GENOMIC DNA]</scope>
    <source>
        <strain evidence="2 3">LMG 31462</strain>
    </source>
</reference>
<dbReference type="PROSITE" id="PS50943">
    <property type="entry name" value="HTH_CROC1"/>
    <property type="match status" value="1"/>
</dbReference>
<proteinExistence type="predicted"/>
<evidence type="ECO:0000313" key="2">
    <source>
        <dbReference type="EMBL" id="MBB2151568.1"/>
    </source>
</evidence>
<dbReference type="SUPFAM" id="SSF47413">
    <property type="entry name" value="lambda repressor-like DNA-binding domains"/>
    <property type="match status" value="1"/>
</dbReference>
<dbReference type="CDD" id="cd00093">
    <property type="entry name" value="HTH_XRE"/>
    <property type="match status" value="1"/>
</dbReference>
<sequence length="112" mass="12954">MKNKPHIGRNLSRIRLYYGMKQTTLAKALGISQQAVSKMEQQTILGDELLLRIGKILNVKHSLFKKLDPELGQQNITGGYDMEHNYDIENNSDMKLIIELMKRLIDSRKKNK</sequence>
<dbReference type="Proteomes" id="UP000636110">
    <property type="component" value="Unassembled WGS sequence"/>
</dbReference>
<accession>A0ABR6F205</accession>
<feature type="domain" description="HTH cro/C1-type" evidence="1">
    <location>
        <begin position="11"/>
        <end position="64"/>
    </location>
</feature>
<dbReference type="RefSeq" id="WP_182961527.1">
    <property type="nucleotide sequence ID" value="NZ_WNXC01000010.1"/>
</dbReference>
<evidence type="ECO:0000259" key="1">
    <source>
        <dbReference type="PROSITE" id="PS50943"/>
    </source>
</evidence>
<gene>
    <name evidence="2" type="ORF">GM920_21890</name>
</gene>
<dbReference type="Gene3D" id="1.10.260.40">
    <property type="entry name" value="lambda repressor-like DNA-binding domains"/>
    <property type="match status" value="1"/>
</dbReference>
<dbReference type="InterPro" id="IPR001387">
    <property type="entry name" value="Cro/C1-type_HTH"/>
</dbReference>
<organism evidence="2 3">
    <name type="scientific">Pedobacter gandavensis</name>
    <dbReference type="NCBI Taxonomy" id="2679963"/>
    <lineage>
        <taxon>Bacteria</taxon>
        <taxon>Pseudomonadati</taxon>
        <taxon>Bacteroidota</taxon>
        <taxon>Sphingobacteriia</taxon>
        <taxon>Sphingobacteriales</taxon>
        <taxon>Sphingobacteriaceae</taxon>
        <taxon>Pedobacter</taxon>
    </lineage>
</organism>
<keyword evidence="3" id="KW-1185">Reference proteome</keyword>
<evidence type="ECO:0000313" key="3">
    <source>
        <dbReference type="Proteomes" id="UP000636110"/>
    </source>
</evidence>
<protein>
    <submittedName>
        <fullName evidence="2">Helix-turn-helix domain-containing protein</fullName>
    </submittedName>
</protein>
<dbReference type="Pfam" id="PF01381">
    <property type="entry name" value="HTH_3"/>
    <property type="match status" value="1"/>
</dbReference>
<dbReference type="InterPro" id="IPR010982">
    <property type="entry name" value="Lambda_DNA-bd_dom_sf"/>
</dbReference>
<comment type="caution">
    <text evidence="2">The sequence shown here is derived from an EMBL/GenBank/DDBJ whole genome shotgun (WGS) entry which is preliminary data.</text>
</comment>
<dbReference type="SMART" id="SM00530">
    <property type="entry name" value="HTH_XRE"/>
    <property type="match status" value="1"/>
</dbReference>